<dbReference type="KEGG" id="agl:PYTT_2526"/>
<feature type="chain" id="PRO_5009604605" evidence="1">
    <location>
        <begin position="25"/>
        <end position="406"/>
    </location>
</feature>
<dbReference type="OrthoDB" id="185998at2"/>
<feature type="signal peptide" evidence="1">
    <location>
        <begin position="1"/>
        <end position="24"/>
    </location>
</feature>
<name>A0A1H6MQS4_9BACT</name>
<dbReference type="SUPFAM" id="SSF55486">
    <property type="entry name" value="Metalloproteases ('zincins'), catalytic domain"/>
    <property type="match status" value="1"/>
</dbReference>
<dbReference type="Gene3D" id="2.30.30.700">
    <property type="entry name" value="SLA1 homology domain 1"/>
    <property type="match status" value="1"/>
</dbReference>
<proteinExistence type="predicted"/>
<organism evidence="3 4">
    <name type="scientific">Akkermansia glycaniphila</name>
    <dbReference type="NCBI Taxonomy" id="1679444"/>
    <lineage>
        <taxon>Bacteria</taxon>
        <taxon>Pseudomonadati</taxon>
        <taxon>Verrucomicrobiota</taxon>
        <taxon>Verrucomicrobiia</taxon>
        <taxon>Verrucomicrobiales</taxon>
        <taxon>Akkermansiaceae</taxon>
        <taxon>Akkermansia</taxon>
    </lineage>
</organism>
<dbReference type="GO" id="GO:0008092">
    <property type="term" value="F:cytoskeletal protein binding"/>
    <property type="evidence" value="ECO:0007669"/>
    <property type="project" value="InterPro"/>
</dbReference>
<evidence type="ECO:0000256" key="1">
    <source>
        <dbReference type="SAM" id="SignalP"/>
    </source>
</evidence>
<dbReference type="GO" id="GO:0043130">
    <property type="term" value="F:ubiquitin binding"/>
    <property type="evidence" value="ECO:0007669"/>
    <property type="project" value="InterPro"/>
</dbReference>
<dbReference type="STRING" id="1679444.PYTT_2526"/>
<evidence type="ECO:0000313" key="3">
    <source>
        <dbReference type="EMBL" id="SEI00951.1"/>
    </source>
</evidence>
<dbReference type="Proteomes" id="UP000176204">
    <property type="component" value="Chromosome I"/>
</dbReference>
<keyword evidence="1" id="KW-0732">Signal</keyword>
<sequence>MHFTWLKSMSAVLAAAFLFTNADARSWTDKKGRTIDADFVSTDGTNVTLKLTKTGKTATVPIDSLSPKDVAFVNEQETQEPVDSADVVDMPDRWPEKVPGPKNFRLKEENAKDKNRSTYIYKTANFRFTSQKPLDEKAQEAIGRLYEGTFAAVKRMPLPIPRVKSKRRPGQELKALLTPDMASYYAAGGPQGSVGVFRSAMAQTNKRLTEKDVQDDMTIVPFTALGISPDGKLLDDKIDSHTLAHEITHQLTCLCNFRNSIWINEGMSEYVGYVPYDGNEFDFTGAFKNIREAAMVYEQHGKWTLPFTIEEFIDMSQDTFYGKGSTDPNYGHRNYTLAAMLVAYHFHLDDRYGLRNFTNYMNALQRGTAPDKCKKTLLGKRKNFKQLQDDFSAAWKEKGVNIQFKE</sequence>
<feature type="domain" description="SLA1 homology" evidence="2">
    <location>
        <begin position="23"/>
        <end position="77"/>
    </location>
</feature>
<gene>
    <name evidence="3" type="ORF">PYTT_2526</name>
</gene>
<evidence type="ECO:0000313" key="4">
    <source>
        <dbReference type="Proteomes" id="UP000176204"/>
    </source>
</evidence>
<dbReference type="GO" id="GO:0042802">
    <property type="term" value="F:identical protein binding"/>
    <property type="evidence" value="ECO:0007669"/>
    <property type="project" value="InterPro"/>
</dbReference>
<dbReference type="Pfam" id="PF03983">
    <property type="entry name" value="SHD1"/>
    <property type="match status" value="1"/>
</dbReference>
<dbReference type="GO" id="GO:0030674">
    <property type="term" value="F:protein-macromolecule adaptor activity"/>
    <property type="evidence" value="ECO:0007669"/>
    <property type="project" value="InterPro"/>
</dbReference>
<dbReference type="EMBL" id="LT629973">
    <property type="protein sequence ID" value="SEI00951.1"/>
    <property type="molecule type" value="Genomic_DNA"/>
</dbReference>
<accession>A0A1H6MQS4</accession>
<reference evidence="4" key="1">
    <citation type="submission" date="2016-09" db="EMBL/GenBank/DDBJ databases">
        <authorList>
            <person name="Koehorst J."/>
        </authorList>
    </citation>
    <scope>NUCLEOTIDE SEQUENCE [LARGE SCALE GENOMIC DNA]</scope>
</reference>
<dbReference type="AlphaFoldDB" id="A0A1H6MQS4"/>
<keyword evidence="4" id="KW-1185">Reference proteome</keyword>
<evidence type="ECO:0000259" key="2">
    <source>
        <dbReference type="Pfam" id="PF03983"/>
    </source>
</evidence>
<protein>
    <submittedName>
        <fullName evidence="3">Sla1 homology domain 1 shd1</fullName>
    </submittedName>
</protein>
<dbReference type="InterPro" id="IPR007131">
    <property type="entry name" value="SHD1"/>
</dbReference>